<feature type="region of interest" description="Disordered" evidence="8">
    <location>
        <begin position="489"/>
        <end position="559"/>
    </location>
</feature>
<name>A0A9P9DT96_9PLEO</name>
<reference evidence="11" key="1">
    <citation type="journal article" date="2021" name="Nat. Commun.">
        <title>Genetic determinants of endophytism in the Arabidopsis root mycobiome.</title>
        <authorList>
            <person name="Mesny F."/>
            <person name="Miyauchi S."/>
            <person name="Thiergart T."/>
            <person name="Pickel B."/>
            <person name="Atanasova L."/>
            <person name="Karlsson M."/>
            <person name="Huettel B."/>
            <person name="Barry K.W."/>
            <person name="Haridas S."/>
            <person name="Chen C."/>
            <person name="Bauer D."/>
            <person name="Andreopoulos W."/>
            <person name="Pangilinan J."/>
            <person name="LaButti K."/>
            <person name="Riley R."/>
            <person name="Lipzen A."/>
            <person name="Clum A."/>
            <person name="Drula E."/>
            <person name="Henrissat B."/>
            <person name="Kohler A."/>
            <person name="Grigoriev I.V."/>
            <person name="Martin F.M."/>
            <person name="Hacquard S."/>
        </authorList>
    </citation>
    <scope>NUCLEOTIDE SEQUENCE</scope>
    <source>
        <strain evidence="11">MPI-CAGE-CH-0243</strain>
    </source>
</reference>
<evidence type="ECO:0000259" key="10">
    <source>
        <dbReference type="PROSITE" id="PS51914"/>
    </source>
</evidence>
<feature type="compositionally biased region" description="Low complexity" evidence="8">
    <location>
        <begin position="53"/>
        <end position="64"/>
    </location>
</feature>
<sequence>MRSFWALPAVLRIALASQHAFSVFDDLLAFPQYEVDFPNSFIVENDASSLLSQSASRSTPSTSPKSEETQELSKAGKPSPSPESPNAVLEKTYEALVLDGQRYLCSIPIIPDEEPVNATASKQAKVDEEKELMRATDRGWELLAGMQGSCIYYLSGWWSYSFCYKDKIKQFHQLPPSRGVPLYPPVEDTTEGSFVLGRFPQVDDAKGKEKGKGKGKKRETQKTLGNEEGSKEVLDEKENVKSHDVEVGSTLEVAKLVTKGGSTYMVQKLSGGTECDLTGKERKIEVQFHCNPSSGDKIGMIKETATCAYLMVIYTNRLCHDVAFLPVQENLAHPISCQPVISESERPAWELRQIEEDQRDRDRLLAIENENPLREMTEGADGATKRRPTIGGIEVGAKILVGSEGKVIEKSVIAGGGKEVYVGTVADSAGNQMSVAEMKKLNINDPKDVEELKKNLKEYAGERGWKLDLVDTPRGRQFRGVIEVEGEGDEEEVKAKAKKVDAKAKAEKAEKGEKGEKGASKGMKKQGEGTTAKKGAKKEVVQEEDEFEAGSEEVYKDEL</sequence>
<evidence type="ECO:0000256" key="9">
    <source>
        <dbReference type="SAM" id="SignalP"/>
    </source>
</evidence>
<feature type="compositionally biased region" description="Basic and acidic residues" evidence="8">
    <location>
        <begin position="203"/>
        <end position="212"/>
    </location>
</feature>
<dbReference type="InterPro" id="IPR044865">
    <property type="entry name" value="MRH_dom"/>
</dbReference>
<dbReference type="InterPro" id="IPR009011">
    <property type="entry name" value="Man6P_isomerase_rcpt-bd_dom_sf"/>
</dbReference>
<keyword evidence="4 7" id="KW-0430">Lectin</keyword>
<dbReference type="GO" id="GO:0030246">
    <property type="term" value="F:carbohydrate binding"/>
    <property type="evidence" value="ECO:0007669"/>
    <property type="project" value="UniProtKB-UniRule"/>
</dbReference>
<dbReference type="PANTHER" id="PTHR15414">
    <property type="entry name" value="OS-9-RELATED"/>
    <property type="match status" value="1"/>
</dbReference>
<feature type="compositionally biased region" description="Basic and acidic residues" evidence="8">
    <location>
        <begin position="228"/>
        <end position="241"/>
    </location>
</feature>
<gene>
    <name evidence="11" type="ORF">B0J11DRAFT_331877</name>
</gene>
<dbReference type="GO" id="GO:0030970">
    <property type="term" value="P:retrograde protein transport, ER to cytosol"/>
    <property type="evidence" value="ECO:0007669"/>
    <property type="project" value="TreeGrafter"/>
</dbReference>
<evidence type="ECO:0000256" key="2">
    <source>
        <dbReference type="ARBA" id="ARBA00009918"/>
    </source>
</evidence>
<evidence type="ECO:0000256" key="6">
    <source>
        <dbReference type="ARBA" id="ARBA00023157"/>
    </source>
</evidence>
<feature type="domain" description="MRH" evidence="10">
    <location>
        <begin position="148"/>
        <end position="321"/>
    </location>
</feature>
<dbReference type="EMBL" id="JAGMWT010000008">
    <property type="protein sequence ID" value="KAH7124151.1"/>
    <property type="molecule type" value="Genomic_DNA"/>
</dbReference>
<dbReference type="GO" id="GO:0005788">
    <property type="term" value="C:endoplasmic reticulum lumen"/>
    <property type="evidence" value="ECO:0007669"/>
    <property type="project" value="UniProtKB-UniRule"/>
</dbReference>
<accession>A0A9P9DT96</accession>
<evidence type="ECO:0000256" key="7">
    <source>
        <dbReference type="RuleBase" id="RU369099"/>
    </source>
</evidence>
<organism evidence="11 12">
    <name type="scientific">Dendryphion nanum</name>
    <dbReference type="NCBI Taxonomy" id="256645"/>
    <lineage>
        <taxon>Eukaryota</taxon>
        <taxon>Fungi</taxon>
        <taxon>Dikarya</taxon>
        <taxon>Ascomycota</taxon>
        <taxon>Pezizomycotina</taxon>
        <taxon>Dothideomycetes</taxon>
        <taxon>Pleosporomycetidae</taxon>
        <taxon>Pleosporales</taxon>
        <taxon>Torulaceae</taxon>
        <taxon>Dendryphion</taxon>
    </lineage>
</organism>
<keyword evidence="6" id="KW-1015">Disulfide bond</keyword>
<evidence type="ECO:0000256" key="3">
    <source>
        <dbReference type="ARBA" id="ARBA00022729"/>
    </source>
</evidence>
<comment type="function">
    <text evidence="7">Lectin involved in the quality control of the secretory pathway. As a member of the endoplasmic reticulum-associated degradation lumenal (ERAD-L) surveillance system, targets misfolded endoplasmic reticulum lumenal glycoproteins for degradation.</text>
</comment>
<dbReference type="GO" id="GO:0030968">
    <property type="term" value="P:endoplasmic reticulum unfolded protein response"/>
    <property type="evidence" value="ECO:0007669"/>
    <property type="project" value="UniProtKB-UniRule"/>
</dbReference>
<feature type="chain" id="PRO_5040436883" description="Endoplasmic reticulum lectin" evidence="9">
    <location>
        <begin position="17"/>
        <end position="559"/>
    </location>
</feature>
<comment type="subcellular location">
    <subcellularLocation>
        <location evidence="1 7">Endoplasmic reticulum membrane</location>
        <topology evidence="1 7">Peripheral membrane protein</topology>
        <orientation evidence="1 7">Lumenal side</orientation>
    </subcellularLocation>
</comment>
<evidence type="ECO:0000313" key="12">
    <source>
        <dbReference type="Proteomes" id="UP000700596"/>
    </source>
</evidence>
<dbReference type="Gene3D" id="2.70.130.10">
    <property type="entry name" value="Mannose-6-phosphate receptor binding domain"/>
    <property type="match status" value="1"/>
</dbReference>
<evidence type="ECO:0000256" key="8">
    <source>
        <dbReference type="SAM" id="MobiDB-lite"/>
    </source>
</evidence>
<dbReference type="PROSITE" id="PS51914">
    <property type="entry name" value="MRH"/>
    <property type="match status" value="1"/>
</dbReference>
<dbReference type="InterPro" id="IPR045149">
    <property type="entry name" value="OS-9-like"/>
</dbReference>
<keyword evidence="5 7" id="KW-0256">Endoplasmic reticulum</keyword>
<keyword evidence="3 9" id="KW-0732">Signal</keyword>
<dbReference type="SUPFAM" id="SSF50911">
    <property type="entry name" value="Mannose 6-phosphate receptor domain"/>
    <property type="match status" value="1"/>
</dbReference>
<dbReference type="Pfam" id="PF07915">
    <property type="entry name" value="PRKCSH"/>
    <property type="match status" value="1"/>
</dbReference>
<feature type="compositionally biased region" description="Basic and acidic residues" evidence="8">
    <location>
        <begin position="493"/>
        <end position="519"/>
    </location>
</feature>
<comment type="similarity">
    <text evidence="2 7">Belongs to the OS-9 family.</text>
</comment>
<evidence type="ECO:0000256" key="4">
    <source>
        <dbReference type="ARBA" id="ARBA00022734"/>
    </source>
</evidence>
<feature type="compositionally biased region" description="Acidic residues" evidence="8">
    <location>
        <begin position="542"/>
        <end position="551"/>
    </location>
</feature>
<proteinExistence type="inferred from homology"/>
<evidence type="ECO:0000256" key="5">
    <source>
        <dbReference type="ARBA" id="ARBA00022824"/>
    </source>
</evidence>
<comment type="caution">
    <text evidence="11">The sequence shown here is derived from an EMBL/GenBank/DDBJ whole genome shotgun (WGS) entry which is preliminary data.</text>
</comment>
<dbReference type="GO" id="GO:0005789">
    <property type="term" value="C:endoplasmic reticulum membrane"/>
    <property type="evidence" value="ECO:0007669"/>
    <property type="project" value="UniProtKB-SubCell"/>
</dbReference>
<dbReference type="Proteomes" id="UP000700596">
    <property type="component" value="Unassembled WGS sequence"/>
</dbReference>
<keyword evidence="7" id="KW-0472">Membrane</keyword>
<keyword evidence="12" id="KW-1185">Reference proteome</keyword>
<evidence type="ECO:0000256" key="1">
    <source>
        <dbReference type="ARBA" id="ARBA00004367"/>
    </source>
</evidence>
<dbReference type="PANTHER" id="PTHR15414:SF0">
    <property type="entry name" value="ENDOPLASMIC RETICULUM LECTIN 1"/>
    <property type="match status" value="1"/>
</dbReference>
<dbReference type="OrthoDB" id="448954at2759"/>
<feature type="region of interest" description="Disordered" evidence="8">
    <location>
        <begin position="203"/>
        <end position="241"/>
    </location>
</feature>
<feature type="signal peptide" evidence="9">
    <location>
        <begin position="1"/>
        <end position="16"/>
    </location>
</feature>
<dbReference type="AlphaFoldDB" id="A0A9P9DT96"/>
<evidence type="ECO:0000313" key="11">
    <source>
        <dbReference type="EMBL" id="KAH7124151.1"/>
    </source>
</evidence>
<dbReference type="InterPro" id="IPR012913">
    <property type="entry name" value="OS9-like_dom"/>
</dbReference>
<protein>
    <recommendedName>
        <fullName evidence="7">Endoplasmic reticulum lectin</fullName>
    </recommendedName>
    <alternativeName>
        <fullName evidence="7">Protein OS-9 homolog</fullName>
    </alternativeName>
</protein>
<feature type="region of interest" description="Disordered" evidence="8">
    <location>
        <begin position="53"/>
        <end position="86"/>
    </location>
</feature>